<feature type="compositionally biased region" description="Gly residues" evidence="1">
    <location>
        <begin position="56"/>
        <end position="68"/>
    </location>
</feature>
<feature type="compositionally biased region" description="Low complexity" evidence="1">
    <location>
        <begin position="33"/>
        <end position="42"/>
    </location>
</feature>
<name>A0ABN8ZES5_RANTA</name>
<evidence type="ECO:0000313" key="2">
    <source>
        <dbReference type="EMBL" id="CAI9172294.1"/>
    </source>
</evidence>
<evidence type="ECO:0000256" key="1">
    <source>
        <dbReference type="SAM" id="MobiDB-lite"/>
    </source>
</evidence>
<dbReference type="EMBL" id="OX459968">
    <property type="protein sequence ID" value="CAI9172294.1"/>
    <property type="molecule type" value="Genomic_DNA"/>
</dbReference>
<proteinExistence type="predicted"/>
<protein>
    <submittedName>
        <fullName evidence="2">Uncharacterized protein</fullName>
    </submittedName>
</protein>
<evidence type="ECO:0000313" key="3">
    <source>
        <dbReference type="Proteomes" id="UP001176941"/>
    </source>
</evidence>
<organism evidence="2 3">
    <name type="scientific">Rangifer tarandus platyrhynchus</name>
    <name type="common">Svalbard reindeer</name>
    <dbReference type="NCBI Taxonomy" id="3082113"/>
    <lineage>
        <taxon>Eukaryota</taxon>
        <taxon>Metazoa</taxon>
        <taxon>Chordata</taxon>
        <taxon>Craniata</taxon>
        <taxon>Vertebrata</taxon>
        <taxon>Euteleostomi</taxon>
        <taxon>Mammalia</taxon>
        <taxon>Eutheria</taxon>
        <taxon>Laurasiatheria</taxon>
        <taxon>Artiodactyla</taxon>
        <taxon>Ruminantia</taxon>
        <taxon>Pecora</taxon>
        <taxon>Cervidae</taxon>
        <taxon>Odocoileinae</taxon>
        <taxon>Rangifer</taxon>
    </lineage>
</organism>
<reference evidence="2" key="1">
    <citation type="submission" date="2023-04" db="EMBL/GenBank/DDBJ databases">
        <authorList>
            <consortium name="ELIXIR-Norway"/>
        </authorList>
    </citation>
    <scope>NUCLEOTIDE SEQUENCE [LARGE SCALE GENOMIC DNA]</scope>
</reference>
<gene>
    <name evidence="2" type="ORF">MRATA1EN1_LOCUS21256</name>
</gene>
<feature type="region of interest" description="Disordered" evidence="1">
    <location>
        <begin position="1"/>
        <end position="103"/>
    </location>
</feature>
<accession>A0ABN8ZES5</accession>
<sequence length="235" mass="24511">MPPPPSPPTASSLSPPLRPQQGGRARASEAPHLVLPLRQPLALPQPPSRPQTRGLAGAGFPAGGGEGGSLHPLPGVFRSSPGVRAHGLHRPATAPRAGIPSPCPRGAAGAVLSAAKRHGDGQQVLEFCFLFEKTLPFAVKQREPHPKWTPPWTGALWLCSPFHDTPGPLYGRALGGNVSHPYPATGWSGANGHQCSLIPLPSRGLSFGLGLEDVGLNSELQRDVPAAETELHQAL</sequence>
<keyword evidence="3" id="KW-1185">Reference proteome</keyword>
<dbReference type="Proteomes" id="UP001176941">
    <property type="component" value="Chromosome 32"/>
</dbReference>